<keyword evidence="2" id="KW-1185">Reference proteome</keyword>
<evidence type="ECO:0000313" key="2">
    <source>
        <dbReference type="Proteomes" id="UP001138540"/>
    </source>
</evidence>
<comment type="caution">
    <text evidence="1">The sequence shown here is derived from an EMBL/GenBank/DDBJ whole genome shotgun (WGS) entry which is preliminary data.</text>
</comment>
<dbReference type="Proteomes" id="UP001138540">
    <property type="component" value="Unassembled WGS sequence"/>
</dbReference>
<accession>A0ABR6NEG1</accession>
<evidence type="ECO:0000313" key="1">
    <source>
        <dbReference type="EMBL" id="MBB5985668.1"/>
    </source>
</evidence>
<organism evidence="1 2">
    <name type="scientific">Sphingobium lignivorans</name>
    <dbReference type="NCBI Taxonomy" id="2735886"/>
    <lineage>
        <taxon>Bacteria</taxon>
        <taxon>Pseudomonadati</taxon>
        <taxon>Pseudomonadota</taxon>
        <taxon>Alphaproteobacteria</taxon>
        <taxon>Sphingomonadales</taxon>
        <taxon>Sphingomonadaceae</taxon>
        <taxon>Sphingobium</taxon>
    </lineage>
</organism>
<sequence>MSDGGSPPFQPERVLTPEISAIALANLSGRTGELMPDDVRQALERFQRFVERFPAGSVIDQQSGFSVADGMLLAGEIEMNARRWREPDENPID</sequence>
<name>A0ABR6NEG1_9SPHN</name>
<proteinExistence type="predicted"/>
<dbReference type="EMBL" id="JACHKA010000001">
    <property type="protein sequence ID" value="MBB5985668.1"/>
    <property type="molecule type" value="Genomic_DNA"/>
</dbReference>
<reference evidence="1 2" key="1">
    <citation type="submission" date="2020-08" db="EMBL/GenBank/DDBJ databases">
        <title>Exploring microbial biodiversity for novel pathways involved in the catabolism of aromatic compounds derived from lignin.</title>
        <authorList>
            <person name="Elkins J."/>
        </authorList>
    </citation>
    <scope>NUCLEOTIDE SEQUENCE [LARGE SCALE GENOMIC DNA]</scope>
    <source>
        <strain evidence="1 2">B1D3A</strain>
    </source>
</reference>
<gene>
    <name evidence="1" type="ORF">HNP60_001642</name>
</gene>
<protein>
    <submittedName>
        <fullName evidence="1">Uncharacterized protein</fullName>
    </submittedName>
</protein>
<dbReference type="RefSeq" id="WP_260394785.1">
    <property type="nucleotide sequence ID" value="NZ_JACHKA010000001.1"/>
</dbReference>